<name>A0A0V1LJI2_9BILA</name>
<dbReference type="Proteomes" id="UP000054721">
    <property type="component" value="Unassembled WGS sequence"/>
</dbReference>
<protein>
    <submittedName>
        <fullName evidence="2">Uncharacterized protein</fullName>
    </submittedName>
</protein>
<evidence type="ECO:0000313" key="3">
    <source>
        <dbReference type="Proteomes" id="UP000054721"/>
    </source>
</evidence>
<keyword evidence="1" id="KW-0472">Membrane</keyword>
<evidence type="ECO:0000256" key="1">
    <source>
        <dbReference type="SAM" id="Phobius"/>
    </source>
</evidence>
<keyword evidence="1" id="KW-1133">Transmembrane helix</keyword>
<organism evidence="2 3">
    <name type="scientific">Trichinella nativa</name>
    <dbReference type="NCBI Taxonomy" id="6335"/>
    <lineage>
        <taxon>Eukaryota</taxon>
        <taxon>Metazoa</taxon>
        <taxon>Ecdysozoa</taxon>
        <taxon>Nematoda</taxon>
        <taxon>Enoplea</taxon>
        <taxon>Dorylaimia</taxon>
        <taxon>Trichinellida</taxon>
        <taxon>Trichinellidae</taxon>
        <taxon>Trichinella</taxon>
    </lineage>
</organism>
<keyword evidence="1" id="KW-0812">Transmembrane</keyword>
<feature type="transmembrane region" description="Helical" evidence="1">
    <location>
        <begin position="6"/>
        <end position="24"/>
    </location>
</feature>
<keyword evidence="3" id="KW-1185">Reference proteome</keyword>
<gene>
    <name evidence="2" type="ORF">T02_16299</name>
</gene>
<evidence type="ECO:0000313" key="2">
    <source>
        <dbReference type="EMBL" id="KRZ59681.1"/>
    </source>
</evidence>
<comment type="caution">
    <text evidence="2">The sequence shown here is derived from an EMBL/GenBank/DDBJ whole genome shotgun (WGS) entry which is preliminary data.</text>
</comment>
<proteinExistence type="predicted"/>
<sequence>MGRFEIIGAFSNVVAVALPVAVDFSHQRLQNLKFTVRLSVCLFSVLWPTVMVQLVLALTLSPSSLIFNDQASKHKPTSYSVNDRQ</sequence>
<dbReference type="AlphaFoldDB" id="A0A0V1LJI2"/>
<dbReference type="EMBL" id="JYDW01000039">
    <property type="protein sequence ID" value="KRZ59681.1"/>
    <property type="molecule type" value="Genomic_DNA"/>
</dbReference>
<reference evidence="2 3" key="1">
    <citation type="submission" date="2015-05" db="EMBL/GenBank/DDBJ databases">
        <title>Evolution of Trichinella species and genotypes.</title>
        <authorList>
            <person name="Korhonen P.K."/>
            <person name="Edoardo P."/>
            <person name="Giuseppe L.R."/>
            <person name="Gasser R.B."/>
        </authorList>
    </citation>
    <scope>NUCLEOTIDE SEQUENCE [LARGE SCALE GENOMIC DNA]</scope>
    <source>
        <strain evidence="2">ISS10</strain>
    </source>
</reference>
<feature type="transmembrane region" description="Helical" evidence="1">
    <location>
        <begin position="36"/>
        <end position="60"/>
    </location>
</feature>
<accession>A0A0V1LJI2</accession>